<dbReference type="EMBL" id="AP023086">
    <property type="protein sequence ID" value="BCD95887.1"/>
    <property type="molecule type" value="Genomic_DNA"/>
</dbReference>
<dbReference type="RefSeq" id="WP_236985369.1">
    <property type="nucleotide sequence ID" value="NZ_AP023086.1"/>
</dbReference>
<feature type="signal peptide" evidence="2">
    <location>
        <begin position="1"/>
        <end position="27"/>
    </location>
</feature>
<reference evidence="3 4" key="1">
    <citation type="journal article" date="2022" name="IScience">
        <title>An ultrasensitive nanofiber-based assay for enzymatic hydrolysis and deep-sea microbial degradation of cellulose.</title>
        <authorList>
            <person name="Tsudome M."/>
            <person name="Tachioka M."/>
            <person name="Miyazaki M."/>
            <person name="Uchimura K."/>
            <person name="Tsuda M."/>
            <person name="Takaki Y."/>
            <person name="Deguchi S."/>
        </authorList>
    </citation>
    <scope>NUCLEOTIDE SEQUENCE [LARGE SCALE GENOMIC DNA]</scope>
    <source>
        <strain evidence="3 4">GE09</strain>
    </source>
</reference>
<evidence type="ECO:0000256" key="2">
    <source>
        <dbReference type="SAM" id="SignalP"/>
    </source>
</evidence>
<name>A0AAN1WE26_9GAMM</name>
<organism evidence="3 4">
    <name type="scientific">Marinagarivorans cellulosilyticus</name>
    <dbReference type="NCBI Taxonomy" id="2721545"/>
    <lineage>
        <taxon>Bacteria</taxon>
        <taxon>Pseudomonadati</taxon>
        <taxon>Pseudomonadota</taxon>
        <taxon>Gammaproteobacteria</taxon>
        <taxon>Cellvibrionales</taxon>
        <taxon>Cellvibrionaceae</taxon>
        <taxon>Marinagarivorans</taxon>
    </lineage>
</organism>
<sequence length="1595" mass="175501">MEKYSTGIAAAVTYMMTSILLSMSTMAQNAIDYQSIPPFTSSNNTPPMVMLSMSSDHQLFFKAYNDFYDIDGDGIADLTYSKNIKYMGYFESQTCYKYSNNVFEPDTPATDDYYCNQGASDQWSGNFLNWVSMTRIDVVRKILYGGFRSVDSSTSTVLERSHLPNDAHSFAKYYNGTDLGKLTPFGSLKVGKNAVDSGITFCNTTVDTTIGVRSHESKADPLIRAAKGNHSFWPAGERWQCLYRDELPDSGVPSINSDRGALQSIGIYASHDAPSTFNEKMSDYVARVKVCTGKSNLGREGCMAYPDGNSKPIGILQKYGQNGEILFGLMTGSYKKNKSGGVLRKNIGSIGDEINVSTNGSIKKMSTSGGIIRALNSLRLANWFYQPSEDESTERVGTYDYDGCPWGLTYYNDGRCTNWGNPFAEILLETYRYFSGQEPTPSYVADDSFVSPDLGVIKWQKAVKEDNHCSNLNVLAFNSSTISYDGDNVDPSDIGASFVDLNRLTSELGRQEGISGGNYFVGKTYGFFNDELCTAKRVTSLASVRGTCPDAPRLNGSYYSSGLAYYAKNNDINSEVDGEQTVNTFGFSLAPSIPKIEIPQINNKNKKITIFPACRNNNLNGNCAIVDFKVIEAHNDDDKDGTFTGLMYVTWEDSEQGGDFDQDLNGIIAYELTQTRLVVKSRVLKKSTDAKMGFGFIIDGVGSSVKLNGADQFSGTGNGYHVLTGINGFSGGDCNNCTIDFRWNSKEFTLDQGKASFLEQPLFYAAKYGGFTDKNDNGIPDLQDEWDTKDNYTGAPTPDGIPDNYHNVNNPQYLELQFDRALAEILDSAASGTGSSVVTNASDGVGLYLQSLFYPSLSYKGNDLSWVSTLNGMFMDQYNRVREDSDQNGRLTLADNIIDVEFEPETKTMMAQRYIANEDGSRGGKKGSLIALHDLKPVWSAHKQLANITDPTKQRTYVQAATTQRHILTAIDNDADGLITSNAAVVPFTADNFSGDNYYLVGKNSDHAEQVVNYIRGEDRLGFRSRKADLLDNVDGDEKWLLGDIANASPVIVGPPKVGYDVEFSDTTYRAYRKHYRNRRTMVYAAANDGMLHAFNAGYFNNDEISYATDKHPLGSELWAYVPYNLLPHLRWLTEYNYPHVAYIDGKVQTFDVNIFADDNDHPGGWGTILVAGMRFGGGLITTEDKNGNKRVMRSAYVVLDVTNPESPPRLIAEITNPALGYTTGNVDVVKVRSPNAQTGQYDGGVNNWYLTFGSGPKGADQAASYTAQKNAVSDQTAKVFLYDFKAGTLMTIDTGVADSFVGGVTVTDWNRDFTDDAIYYGLVSGRMDAPDGQLRRLNLSPLGSKITASDSVMLSGTGQAFSAAPYTRIDSDYNYWVFAGTGRFFHDADGTYADQNSFYGLKEKVGANGNITGDAIDAKKLIDVSNIQTYSNGQVLTYDGKQVFLQGSEAVETNDDVTGVVADTSGWRLDFSNGSARNIGQASQYSTSLLFTVFTPSDDICSGDVGSTRLYQREFFNGLSPAHSAITEKDKTVGDDDDMGEAIPEAIELGDNYYEQPDEEGLTQSNEGELQEIDLGDQQLKDRRESWRELNKDW</sequence>
<feature type="compositionally biased region" description="Basic and acidic residues" evidence="1">
    <location>
        <begin position="1580"/>
        <end position="1595"/>
    </location>
</feature>
<dbReference type="Proteomes" id="UP001320119">
    <property type="component" value="Chromosome"/>
</dbReference>
<gene>
    <name evidence="3" type="ORF">MARGE09_P0086</name>
</gene>
<proteinExistence type="predicted"/>
<keyword evidence="4" id="KW-1185">Reference proteome</keyword>
<accession>A0AAN1WE26</accession>
<feature type="chain" id="PRO_5042812471" evidence="2">
    <location>
        <begin position="28"/>
        <end position="1595"/>
    </location>
</feature>
<dbReference type="KEGG" id="marq:MARGE09_P0086"/>
<keyword evidence="2" id="KW-0732">Signal</keyword>
<evidence type="ECO:0000313" key="3">
    <source>
        <dbReference type="EMBL" id="BCD95887.1"/>
    </source>
</evidence>
<evidence type="ECO:0000313" key="4">
    <source>
        <dbReference type="Proteomes" id="UP001320119"/>
    </source>
</evidence>
<evidence type="ECO:0000256" key="1">
    <source>
        <dbReference type="SAM" id="MobiDB-lite"/>
    </source>
</evidence>
<feature type="region of interest" description="Disordered" evidence="1">
    <location>
        <begin position="1557"/>
        <end position="1595"/>
    </location>
</feature>
<protein>
    <submittedName>
        <fullName evidence="3">Type IV pilus assembly protein PilY1</fullName>
    </submittedName>
</protein>